<dbReference type="Proteomes" id="UP000759131">
    <property type="component" value="Unassembled WGS sequence"/>
</dbReference>
<organism evidence="16">
    <name type="scientific">Medioppia subpectinata</name>
    <dbReference type="NCBI Taxonomy" id="1979941"/>
    <lineage>
        <taxon>Eukaryota</taxon>
        <taxon>Metazoa</taxon>
        <taxon>Ecdysozoa</taxon>
        <taxon>Arthropoda</taxon>
        <taxon>Chelicerata</taxon>
        <taxon>Arachnida</taxon>
        <taxon>Acari</taxon>
        <taxon>Acariformes</taxon>
        <taxon>Sarcoptiformes</taxon>
        <taxon>Oribatida</taxon>
        <taxon>Brachypylina</taxon>
        <taxon>Oppioidea</taxon>
        <taxon>Oppiidae</taxon>
        <taxon>Medioppia</taxon>
    </lineage>
</organism>
<evidence type="ECO:0000256" key="2">
    <source>
        <dbReference type="ARBA" id="ARBA00004651"/>
    </source>
</evidence>
<evidence type="ECO:0000256" key="12">
    <source>
        <dbReference type="ARBA" id="ARBA00023065"/>
    </source>
</evidence>
<dbReference type="OrthoDB" id="533508at2759"/>
<keyword evidence="11" id="KW-0638">Presynaptic neurotoxin</keyword>
<dbReference type="EMBL" id="OC910814">
    <property type="protein sequence ID" value="CAD7651204.1"/>
    <property type="molecule type" value="Genomic_DNA"/>
</dbReference>
<evidence type="ECO:0000256" key="15">
    <source>
        <dbReference type="PROSITE-ProRule" id="PRU00023"/>
    </source>
</evidence>
<keyword evidence="14" id="KW-0407">Ion channel</keyword>
<evidence type="ECO:0000256" key="14">
    <source>
        <dbReference type="ARBA" id="ARBA00023303"/>
    </source>
</evidence>
<evidence type="ECO:0000256" key="3">
    <source>
        <dbReference type="ARBA" id="ARBA00022448"/>
    </source>
</evidence>
<name>A0A7R9M0C5_9ACAR</name>
<dbReference type="AlphaFoldDB" id="A0A7R9M0C5"/>
<keyword evidence="10" id="KW-0106">Calcium</keyword>
<comment type="subcellular location">
    <subcellularLocation>
        <location evidence="2">Cell membrane</location>
        <topology evidence="2">Multi-pass membrane protein</topology>
    </subcellularLocation>
    <subcellularLocation>
        <location evidence="1">Target cell membrane</location>
    </subcellularLocation>
</comment>
<evidence type="ECO:0000256" key="1">
    <source>
        <dbReference type="ARBA" id="ARBA00004175"/>
    </source>
</evidence>
<proteinExistence type="predicted"/>
<sequence length="96" mass="10729">MPQFNESQYFGEYPLSWAASIDNKRIYNTLISYGADPNLVDTFGNMVLHVIVAREKLNIFGFALKHSEKPAVNDMTNNYGLTPLALACVLGKSIIF</sequence>
<keyword evidence="13" id="KW-1053">Target membrane</keyword>
<evidence type="ECO:0000256" key="4">
    <source>
        <dbReference type="ARBA" id="ARBA00022475"/>
    </source>
</evidence>
<dbReference type="PANTHER" id="PTHR10582">
    <property type="entry name" value="TRANSIENT RECEPTOR POTENTIAL ION CHANNEL PROTEIN"/>
    <property type="match status" value="1"/>
</dbReference>
<dbReference type="SUPFAM" id="SSF48403">
    <property type="entry name" value="Ankyrin repeat"/>
    <property type="match status" value="1"/>
</dbReference>
<accession>A0A7R9M0C5</accession>
<evidence type="ECO:0000256" key="7">
    <source>
        <dbReference type="ARBA" id="ARBA00022568"/>
    </source>
</evidence>
<feature type="repeat" description="ANK" evidence="15">
    <location>
        <begin position="10"/>
        <end position="42"/>
    </location>
</feature>
<keyword evidence="15" id="KW-0040">ANK repeat</keyword>
<gene>
    <name evidence="16" type="ORF">OSB1V03_LOCUS23240</name>
</gene>
<keyword evidence="8" id="KW-0107">Calcium channel</keyword>
<dbReference type="GO" id="GO:0005886">
    <property type="term" value="C:plasma membrane"/>
    <property type="evidence" value="ECO:0007669"/>
    <property type="project" value="UniProtKB-SubCell"/>
</dbReference>
<dbReference type="EMBL" id="CAJPIZ010056239">
    <property type="protein sequence ID" value="CAG2123295.1"/>
    <property type="molecule type" value="Genomic_DNA"/>
</dbReference>
<evidence type="ECO:0000256" key="6">
    <source>
        <dbReference type="ARBA" id="ARBA00022537"/>
    </source>
</evidence>
<keyword evidence="12" id="KW-0406">Ion transport</keyword>
<evidence type="ECO:0000256" key="10">
    <source>
        <dbReference type="ARBA" id="ARBA00022837"/>
    </source>
</evidence>
<evidence type="ECO:0000256" key="8">
    <source>
        <dbReference type="ARBA" id="ARBA00022673"/>
    </source>
</evidence>
<keyword evidence="6" id="KW-1052">Target cell membrane</keyword>
<dbReference type="GO" id="GO:0044218">
    <property type="term" value="C:other organism cell membrane"/>
    <property type="evidence" value="ECO:0007669"/>
    <property type="project" value="UniProtKB-KW"/>
</dbReference>
<dbReference type="Gene3D" id="1.25.40.20">
    <property type="entry name" value="Ankyrin repeat-containing domain"/>
    <property type="match status" value="1"/>
</dbReference>
<keyword evidence="4" id="KW-1003">Cell membrane</keyword>
<evidence type="ECO:0000256" key="5">
    <source>
        <dbReference type="ARBA" id="ARBA00022483"/>
    </source>
</evidence>
<dbReference type="GO" id="GO:0005262">
    <property type="term" value="F:calcium channel activity"/>
    <property type="evidence" value="ECO:0007669"/>
    <property type="project" value="UniProtKB-KW"/>
</dbReference>
<dbReference type="GO" id="GO:0044231">
    <property type="term" value="C:host cell presynaptic membrane"/>
    <property type="evidence" value="ECO:0007669"/>
    <property type="project" value="UniProtKB-KW"/>
</dbReference>
<keyword evidence="5" id="KW-0268">Exocytosis</keyword>
<keyword evidence="11" id="KW-0528">Neurotoxin</keyword>
<dbReference type="InterPro" id="IPR002110">
    <property type="entry name" value="Ankyrin_rpt"/>
</dbReference>
<keyword evidence="7" id="KW-0109">Calcium transport</keyword>
<evidence type="ECO:0000313" key="17">
    <source>
        <dbReference type="Proteomes" id="UP000759131"/>
    </source>
</evidence>
<dbReference type="PROSITE" id="PS50088">
    <property type="entry name" value="ANK_REPEAT"/>
    <property type="match status" value="1"/>
</dbReference>
<feature type="non-terminal residue" evidence="16">
    <location>
        <position position="96"/>
    </location>
</feature>
<evidence type="ECO:0000256" key="13">
    <source>
        <dbReference type="ARBA" id="ARBA00023298"/>
    </source>
</evidence>
<dbReference type="InterPro" id="IPR036770">
    <property type="entry name" value="Ankyrin_rpt-contain_sf"/>
</dbReference>
<keyword evidence="3" id="KW-0813">Transport</keyword>
<dbReference type="GO" id="GO:0006887">
    <property type="term" value="P:exocytosis"/>
    <property type="evidence" value="ECO:0007669"/>
    <property type="project" value="UniProtKB-KW"/>
</dbReference>
<reference evidence="16" key="1">
    <citation type="submission" date="2020-11" db="EMBL/GenBank/DDBJ databases">
        <authorList>
            <person name="Tran Van P."/>
        </authorList>
    </citation>
    <scope>NUCLEOTIDE SEQUENCE</scope>
</reference>
<dbReference type="Pfam" id="PF12796">
    <property type="entry name" value="Ank_2"/>
    <property type="match status" value="1"/>
</dbReference>
<evidence type="ECO:0000256" key="11">
    <source>
        <dbReference type="ARBA" id="ARBA00023028"/>
    </source>
</evidence>
<dbReference type="PANTHER" id="PTHR10582:SF2">
    <property type="entry name" value="INACTIVE"/>
    <property type="match status" value="1"/>
</dbReference>
<keyword evidence="6" id="KW-0472">Membrane</keyword>
<evidence type="ECO:0000313" key="16">
    <source>
        <dbReference type="EMBL" id="CAD7651204.1"/>
    </source>
</evidence>
<keyword evidence="9" id="KW-0677">Repeat</keyword>
<protein>
    <submittedName>
        <fullName evidence="16">Uncharacterized protein</fullName>
    </submittedName>
</protein>
<keyword evidence="11" id="KW-0800">Toxin</keyword>
<evidence type="ECO:0000256" key="9">
    <source>
        <dbReference type="ARBA" id="ARBA00022737"/>
    </source>
</evidence>
<dbReference type="InterPro" id="IPR024862">
    <property type="entry name" value="TRPV"/>
</dbReference>
<dbReference type="GO" id="GO:0098703">
    <property type="term" value="P:calcium ion import across plasma membrane"/>
    <property type="evidence" value="ECO:0007669"/>
    <property type="project" value="TreeGrafter"/>
</dbReference>
<keyword evidence="17" id="KW-1185">Reference proteome</keyword>